<dbReference type="AlphaFoldDB" id="A0A1H8ELA2"/>
<reference evidence="3 4" key="1">
    <citation type="submission" date="2016-10" db="EMBL/GenBank/DDBJ databases">
        <authorList>
            <person name="de Groot N.N."/>
        </authorList>
    </citation>
    <scope>NUCLEOTIDE SEQUENCE [LARGE SCALE GENOMIC DNA]</scope>
    <source>
        <strain evidence="3 4">DSM 8512</strain>
    </source>
</reference>
<proteinExistence type="predicted"/>
<dbReference type="SUPFAM" id="SSF53850">
    <property type="entry name" value="Periplasmic binding protein-like II"/>
    <property type="match status" value="1"/>
</dbReference>
<dbReference type="PANTHER" id="PTHR35936:SF17">
    <property type="entry name" value="ARGININE-BINDING EXTRACELLULAR PROTEIN ARTP"/>
    <property type="match status" value="1"/>
</dbReference>
<dbReference type="EMBL" id="FODE01000002">
    <property type="protein sequence ID" value="SEN20361.1"/>
    <property type="molecule type" value="Genomic_DNA"/>
</dbReference>
<protein>
    <submittedName>
        <fullName evidence="3">Amino acid ABC transporter substrate-binding protein, PAAT family</fullName>
    </submittedName>
</protein>
<dbReference type="STRING" id="34002.SAMN04489859_1002146"/>
<organism evidence="3 4">
    <name type="scientific">Paracoccus alcaliphilus</name>
    <dbReference type="NCBI Taxonomy" id="34002"/>
    <lineage>
        <taxon>Bacteria</taxon>
        <taxon>Pseudomonadati</taxon>
        <taxon>Pseudomonadota</taxon>
        <taxon>Alphaproteobacteria</taxon>
        <taxon>Rhodobacterales</taxon>
        <taxon>Paracoccaceae</taxon>
        <taxon>Paracoccus</taxon>
    </lineage>
</organism>
<feature type="domain" description="Solute-binding protein family 3/N-terminal" evidence="2">
    <location>
        <begin position="13"/>
        <end position="233"/>
    </location>
</feature>
<dbReference type="InterPro" id="IPR001638">
    <property type="entry name" value="Solute-binding_3/MltF_N"/>
</dbReference>
<dbReference type="Pfam" id="PF00497">
    <property type="entry name" value="SBP_bac_3"/>
    <property type="match status" value="1"/>
</dbReference>
<evidence type="ECO:0000313" key="3">
    <source>
        <dbReference type="EMBL" id="SEN20361.1"/>
    </source>
</evidence>
<sequence length="237" mass="25055">MERINALLAPTGTLRVVINMGNAILTRTAYDGQPAGISVDLAGEFAQSRGLPLELVTVPNAAASVEAIGAGRADLGFFAIDPARAALVRFTDPWVLIEGWYLVPEASPIVSVDQVDRPGHRIAVAKGSAYDLFLSRTISQASLQRTKTSQEVVDFCLSNGFEVAAGIRQQLEADQARHPGLRLLPGRFMVIRQALGVPAGRDPAVSATVNDFLAGARDSGLVARLIAENRAEGATVA</sequence>
<dbReference type="Proteomes" id="UP000199054">
    <property type="component" value="Unassembled WGS sequence"/>
</dbReference>
<keyword evidence="4" id="KW-1185">Reference proteome</keyword>
<evidence type="ECO:0000256" key="1">
    <source>
        <dbReference type="ARBA" id="ARBA00022729"/>
    </source>
</evidence>
<evidence type="ECO:0000313" key="4">
    <source>
        <dbReference type="Proteomes" id="UP000199054"/>
    </source>
</evidence>
<name>A0A1H8ELA2_9RHOB</name>
<dbReference type="PANTHER" id="PTHR35936">
    <property type="entry name" value="MEMBRANE-BOUND LYTIC MUREIN TRANSGLYCOSYLASE F"/>
    <property type="match status" value="1"/>
</dbReference>
<evidence type="ECO:0000259" key="2">
    <source>
        <dbReference type="SMART" id="SM00062"/>
    </source>
</evidence>
<accession>A0A1H8ELA2</accession>
<gene>
    <name evidence="3" type="ORF">SAMN04489859_1002146</name>
</gene>
<dbReference type="RefSeq" id="WP_090610371.1">
    <property type="nucleotide sequence ID" value="NZ_CP067127.1"/>
</dbReference>
<keyword evidence="1" id="KW-0732">Signal</keyword>
<dbReference type="OrthoDB" id="6955767at2"/>
<dbReference type="Gene3D" id="3.40.190.10">
    <property type="entry name" value="Periplasmic binding protein-like II"/>
    <property type="match status" value="2"/>
</dbReference>
<dbReference type="SMART" id="SM00062">
    <property type="entry name" value="PBPb"/>
    <property type="match status" value="1"/>
</dbReference>